<organism evidence="1 2">
    <name type="scientific">Jaapia argillacea MUCL 33604</name>
    <dbReference type="NCBI Taxonomy" id="933084"/>
    <lineage>
        <taxon>Eukaryota</taxon>
        <taxon>Fungi</taxon>
        <taxon>Dikarya</taxon>
        <taxon>Basidiomycota</taxon>
        <taxon>Agaricomycotina</taxon>
        <taxon>Agaricomycetes</taxon>
        <taxon>Agaricomycetidae</taxon>
        <taxon>Jaapiales</taxon>
        <taxon>Jaapiaceae</taxon>
        <taxon>Jaapia</taxon>
    </lineage>
</organism>
<proteinExistence type="predicted"/>
<dbReference type="STRING" id="933084.A0A067PRZ1"/>
<evidence type="ECO:0000313" key="2">
    <source>
        <dbReference type="Proteomes" id="UP000027265"/>
    </source>
</evidence>
<dbReference type="Proteomes" id="UP000027265">
    <property type="component" value="Unassembled WGS sequence"/>
</dbReference>
<dbReference type="AlphaFoldDB" id="A0A067PRZ1"/>
<dbReference type="EMBL" id="KL197719">
    <property type="protein sequence ID" value="KDQ57588.1"/>
    <property type="molecule type" value="Genomic_DNA"/>
</dbReference>
<sequence length="210" mass="23193">MGILIHEPNSDGWPEDFNIDTFMGTWYVTHSTLPLWKSKKDVSITYTPLPSHHSSGSDERVVRFLDTVSYRSSSFPSSNKPSTVEGVDTAIPTPSASSTTQSGPPTRFKWRGKGWLTIASSRWQVLGYSNPQHTLSDTDATNPPSPAWALTFFETTLFTPAGLDIYARSPQGLPEDLVQEIIQTAQQVEGQVGKLAHKFFKVDTSEEEGS</sequence>
<gene>
    <name evidence="1" type="ORF">JAAARDRAFT_207092</name>
</gene>
<name>A0A067PRZ1_9AGAM</name>
<dbReference type="HOGENOM" id="CLU_094640_0_0_1"/>
<accession>A0A067PRZ1</accession>
<dbReference type="SUPFAM" id="SSF50814">
    <property type="entry name" value="Lipocalins"/>
    <property type="match status" value="1"/>
</dbReference>
<dbReference type="InterPro" id="IPR012674">
    <property type="entry name" value="Calycin"/>
</dbReference>
<reference evidence="2" key="1">
    <citation type="journal article" date="2014" name="Proc. Natl. Acad. Sci. U.S.A.">
        <title>Extensive sampling of basidiomycete genomes demonstrates inadequacy of the white-rot/brown-rot paradigm for wood decay fungi.</title>
        <authorList>
            <person name="Riley R."/>
            <person name="Salamov A.A."/>
            <person name="Brown D.W."/>
            <person name="Nagy L.G."/>
            <person name="Floudas D."/>
            <person name="Held B.W."/>
            <person name="Levasseur A."/>
            <person name="Lombard V."/>
            <person name="Morin E."/>
            <person name="Otillar R."/>
            <person name="Lindquist E.A."/>
            <person name="Sun H."/>
            <person name="LaButti K.M."/>
            <person name="Schmutz J."/>
            <person name="Jabbour D."/>
            <person name="Luo H."/>
            <person name="Baker S.E."/>
            <person name="Pisabarro A.G."/>
            <person name="Walton J.D."/>
            <person name="Blanchette R.A."/>
            <person name="Henrissat B."/>
            <person name="Martin F."/>
            <person name="Cullen D."/>
            <person name="Hibbett D.S."/>
            <person name="Grigoriev I.V."/>
        </authorList>
    </citation>
    <scope>NUCLEOTIDE SEQUENCE [LARGE SCALE GENOMIC DNA]</scope>
    <source>
        <strain evidence="2">MUCL 33604</strain>
    </source>
</reference>
<dbReference type="InParanoid" id="A0A067PRZ1"/>
<keyword evidence="2" id="KW-1185">Reference proteome</keyword>
<dbReference type="Gene3D" id="2.40.128.20">
    <property type="match status" value="1"/>
</dbReference>
<protein>
    <submittedName>
        <fullName evidence="1">Uncharacterized protein</fullName>
    </submittedName>
</protein>
<dbReference type="OrthoDB" id="9975758at2759"/>
<evidence type="ECO:0000313" key="1">
    <source>
        <dbReference type="EMBL" id="KDQ57588.1"/>
    </source>
</evidence>